<feature type="signal peptide" evidence="6">
    <location>
        <begin position="1"/>
        <end position="21"/>
    </location>
</feature>
<organism evidence="8">
    <name type="scientific">Albugo laibachii Nc14</name>
    <dbReference type="NCBI Taxonomy" id="890382"/>
    <lineage>
        <taxon>Eukaryota</taxon>
        <taxon>Sar</taxon>
        <taxon>Stramenopiles</taxon>
        <taxon>Oomycota</taxon>
        <taxon>Peronosporomycetes</taxon>
        <taxon>Albuginales</taxon>
        <taxon>Albuginaceae</taxon>
        <taxon>Albugo</taxon>
    </lineage>
</organism>
<keyword evidence="2 5" id="KW-0812">Transmembrane</keyword>
<evidence type="ECO:0000256" key="2">
    <source>
        <dbReference type="ARBA" id="ARBA00022692"/>
    </source>
</evidence>
<comment type="subcellular location">
    <subcellularLocation>
        <location evidence="1">Membrane</location>
        <topology evidence="1">Single-pass membrane protein</topology>
    </subcellularLocation>
</comment>
<dbReference type="GO" id="GO:0016020">
    <property type="term" value="C:membrane"/>
    <property type="evidence" value="ECO:0007669"/>
    <property type="project" value="UniProtKB-SubCell"/>
</dbReference>
<reference evidence="8" key="1">
    <citation type="journal article" date="2011" name="PLoS Biol.">
        <title>Gene gain and loss during evolution of obligate parasitism in the white rust pathogen of Arabidopsis thaliana.</title>
        <authorList>
            <person name="Kemen E."/>
            <person name="Gardiner A."/>
            <person name="Schultz-Larsen T."/>
            <person name="Kemen A.C."/>
            <person name="Balmuth A.L."/>
            <person name="Robert-Seilaniantz A."/>
            <person name="Bailey K."/>
            <person name="Holub E."/>
            <person name="Studholme D.J."/>
            <person name="Maclean D."/>
            <person name="Jones J.D."/>
        </authorList>
    </citation>
    <scope>NUCLEOTIDE SEQUENCE</scope>
</reference>
<dbReference type="EMBL" id="FR824188">
    <property type="protein sequence ID" value="CCA22105.1"/>
    <property type="molecule type" value="Genomic_DNA"/>
</dbReference>
<evidence type="ECO:0000256" key="4">
    <source>
        <dbReference type="ARBA" id="ARBA00023136"/>
    </source>
</evidence>
<name>F0WLE2_9STRA</name>
<proteinExistence type="predicted"/>
<keyword evidence="4 5" id="KW-0472">Membrane</keyword>
<evidence type="ECO:0000256" key="3">
    <source>
        <dbReference type="ARBA" id="ARBA00022989"/>
    </source>
</evidence>
<dbReference type="HOGENOM" id="CLU_083769_0_0_1"/>
<evidence type="ECO:0000256" key="1">
    <source>
        <dbReference type="ARBA" id="ARBA00004167"/>
    </source>
</evidence>
<evidence type="ECO:0000313" key="8">
    <source>
        <dbReference type="EMBL" id="CCA22105.1"/>
    </source>
</evidence>
<feature type="transmembrane region" description="Helical" evidence="5">
    <location>
        <begin position="266"/>
        <end position="287"/>
    </location>
</feature>
<evidence type="ECO:0000256" key="6">
    <source>
        <dbReference type="SAM" id="SignalP"/>
    </source>
</evidence>
<dbReference type="Pfam" id="PF20520">
    <property type="entry name" value="Ac45-VOA1_TM"/>
    <property type="match status" value="1"/>
</dbReference>
<protein>
    <submittedName>
        <fullName evidence="8">Uncharacterized protein AlNc14C143G7330</fullName>
    </submittedName>
</protein>
<dbReference type="InterPro" id="IPR046756">
    <property type="entry name" value="VAS1/VOA1_TM"/>
</dbReference>
<gene>
    <name evidence="8" type="primary">AlNc14C143G7330</name>
    <name evidence="8" type="ORF">ALNC14_082480</name>
</gene>
<evidence type="ECO:0000256" key="5">
    <source>
        <dbReference type="SAM" id="Phobius"/>
    </source>
</evidence>
<keyword evidence="6" id="KW-0732">Signal</keyword>
<keyword evidence="3 5" id="KW-1133">Transmembrane helix</keyword>
<evidence type="ECO:0000259" key="7">
    <source>
        <dbReference type="Pfam" id="PF20520"/>
    </source>
</evidence>
<feature type="chain" id="PRO_5003263501" evidence="6">
    <location>
        <begin position="22"/>
        <end position="307"/>
    </location>
</feature>
<reference evidence="8" key="2">
    <citation type="submission" date="2011-02" db="EMBL/GenBank/DDBJ databases">
        <authorList>
            <person name="MacLean D."/>
        </authorList>
    </citation>
    <scope>NUCLEOTIDE SEQUENCE</scope>
</reference>
<sequence length="307" mass="34400">MDQRRSMLLALLITLFHVTRSNEERLLSRHVPLILWSPTSVFKAQNRYVAANLDDHGVVSVLKDLMRVSPEEESGALGPFSDNDSEILCLFLFPKLHTNELPLFRRIQTAKASVEVFVQHATSSVVAPYTTRAYSIKKMLDDDDTVVLSINDVGEFLGSDEAKALSSNNKKDLLLVEIPEDMSFVEADSLIKTTVAFITKITKERVDFGLTSDQAAEYNREGTEAHWQSRRLDQAAQLQCEVGYILGGSIDKPFCFSRYVHMTPEIMSGILIGFFFILLLYVGIGAMHSLQTPTRFPAHGPPKGKEF</sequence>
<dbReference type="AlphaFoldDB" id="F0WLE2"/>
<feature type="domain" description="V-type proton ATPase subunit S1/VOA1 transmembrane" evidence="7">
    <location>
        <begin position="262"/>
        <end position="296"/>
    </location>
</feature>
<accession>F0WLE2</accession>